<dbReference type="InterPro" id="IPR002882">
    <property type="entry name" value="CofD"/>
</dbReference>
<evidence type="ECO:0000313" key="3">
    <source>
        <dbReference type="Proteomes" id="UP000177067"/>
    </source>
</evidence>
<proteinExistence type="predicted"/>
<dbReference type="PANTHER" id="PTHR30135">
    <property type="entry name" value="UNCHARACTERIZED PROTEIN YVCK-RELATED"/>
    <property type="match status" value="1"/>
</dbReference>
<comment type="caution">
    <text evidence="2">The sequence shown here is derived from an EMBL/GenBank/DDBJ whole genome shotgun (WGS) entry which is preliminary data.</text>
</comment>
<dbReference type="InterPro" id="IPR038136">
    <property type="entry name" value="CofD-like_dom_sf"/>
</dbReference>
<reference evidence="2 3" key="1">
    <citation type="journal article" date="2016" name="Nat. Commun.">
        <title>Thousands of microbial genomes shed light on interconnected biogeochemical processes in an aquifer system.</title>
        <authorList>
            <person name="Anantharaman K."/>
            <person name="Brown C.T."/>
            <person name="Hug L.A."/>
            <person name="Sharon I."/>
            <person name="Castelle C.J."/>
            <person name="Probst A.J."/>
            <person name="Thomas B.C."/>
            <person name="Singh A."/>
            <person name="Wilkins M.J."/>
            <person name="Karaoz U."/>
            <person name="Brodie E.L."/>
            <person name="Williams K.H."/>
            <person name="Hubbard S.S."/>
            <person name="Banfield J.F."/>
        </authorList>
    </citation>
    <scope>NUCLEOTIDE SEQUENCE [LARGE SCALE GENOMIC DNA]</scope>
</reference>
<gene>
    <name evidence="2" type="ORF">A2725_01670</name>
</gene>
<name>A0A1F6LJD5_9BACT</name>
<keyword evidence="1" id="KW-0963">Cytoplasm</keyword>
<dbReference type="SUPFAM" id="SSF142338">
    <property type="entry name" value="CofD-like"/>
    <property type="match status" value="1"/>
</dbReference>
<dbReference type="Gene3D" id="3.40.50.10680">
    <property type="entry name" value="CofD-like domains"/>
    <property type="match status" value="1"/>
</dbReference>
<dbReference type="EMBL" id="MFPS01000007">
    <property type="protein sequence ID" value="OGH59510.1"/>
    <property type="molecule type" value="Genomic_DNA"/>
</dbReference>
<dbReference type="Pfam" id="PF01933">
    <property type="entry name" value="CofD"/>
    <property type="match status" value="1"/>
</dbReference>
<protein>
    <recommendedName>
        <fullName evidence="4">Gluconeogenesis factor</fullName>
    </recommendedName>
</protein>
<dbReference type="Proteomes" id="UP000177067">
    <property type="component" value="Unassembled WGS sequence"/>
</dbReference>
<dbReference type="CDD" id="cd07187">
    <property type="entry name" value="YvcK_like"/>
    <property type="match status" value="1"/>
</dbReference>
<evidence type="ECO:0008006" key="4">
    <source>
        <dbReference type="Google" id="ProtNLM"/>
    </source>
</evidence>
<organism evidence="2 3">
    <name type="scientific">Candidatus Magasanikbacteria bacterium RIFCSPHIGHO2_01_FULL_33_34</name>
    <dbReference type="NCBI Taxonomy" id="1798671"/>
    <lineage>
        <taxon>Bacteria</taxon>
        <taxon>Candidatus Magasanikiibacteriota</taxon>
    </lineage>
</organism>
<dbReference type="GO" id="GO:0043743">
    <property type="term" value="F:LPPG:FO 2-phospho-L-lactate transferase activity"/>
    <property type="evidence" value="ECO:0007669"/>
    <property type="project" value="InterPro"/>
</dbReference>
<dbReference type="AlphaFoldDB" id="A0A1F6LJD5"/>
<dbReference type="NCBIfam" id="TIGR01826">
    <property type="entry name" value="CofD_related"/>
    <property type="match status" value="1"/>
</dbReference>
<accession>A0A1F6LJD5</accession>
<dbReference type="InterPro" id="IPR010119">
    <property type="entry name" value="Gluconeogen_factor"/>
</dbReference>
<sequence length="320" mass="35710">MNKKKKVVVIGGGNGSATIIRSLKCNVDLFDISAIISMADSGGSSGRLREEFDTLPPGDILRAILAMSANYDYETILKPLFYKKRYQGINKLNGHNLGNIFLVLASQYSGDFVSAVRALEQSVGAVGKVYPSTVNRVQLVAELDNGDEVFSEAEIDRPKYDRSIKIKKIKLSDKAIIYPEAFETIVKADYIIFSTGSLFCSVIATILPDGFADAFLKSNAKFIYIAGNKFELDGETGPICMSKNLNTLEEYLPRRIDKMIFNVHELNELQKEYYKNKRWGLLDYDPENVKSTVIVGENFERKIGGLDANILGNIFKRELV</sequence>
<evidence type="ECO:0000313" key="2">
    <source>
        <dbReference type="EMBL" id="OGH59510.1"/>
    </source>
</evidence>
<evidence type="ECO:0000256" key="1">
    <source>
        <dbReference type="ARBA" id="ARBA00022490"/>
    </source>
</evidence>
<dbReference type="PANTHER" id="PTHR30135:SF3">
    <property type="entry name" value="GLUCONEOGENESIS FACTOR-RELATED"/>
    <property type="match status" value="1"/>
</dbReference>